<evidence type="ECO:0000256" key="1">
    <source>
        <dbReference type="ARBA" id="ARBA00002190"/>
    </source>
</evidence>
<protein>
    <recommendedName>
        <fullName evidence="6">Mutator family transposase</fullName>
    </recommendedName>
</protein>
<keyword evidence="5 6" id="KW-0233">DNA recombination</keyword>
<evidence type="ECO:0000256" key="4">
    <source>
        <dbReference type="ARBA" id="ARBA00023125"/>
    </source>
</evidence>
<dbReference type="EMBL" id="FUWX01000016">
    <property type="protein sequence ID" value="SJZ95945.1"/>
    <property type="molecule type" value="Genomic_DNA"/>
</dbReference>
<keyword evidence="6" id="KW-0814">Transposable element</keyword>
<dbReference type="GO" id="GO:0006313">
    <property type="term" value="P:DNA transposition"/>
    <property type="evidence" value="ECO:0007669"/>
    <property type="project" value="UniProtKB-UniRule"/>
</dbReference>
<dbReference type="PANTHER" id="PTHR33217:SF8">
    <property type="entry name" value="MUTATOR FAMILY TRANSPOSASE"/>
    <property type="match status" value="1"/>
</dbReference>
<evidence type="ECO:0000256" key="3">
    <source>
        <dbReference type="ARBA" id="ARBA00022578"/>
    </source>
</evidence>
<evidence type="ECO:0000313" key="8">
    <source>
        <dbReference type="Proteomes" id="UP000191153"/>
    </source>
</evidence>
<evidence type="ECO:0000256" key="2">
    <source>
        <dbReference type="ARBA" id="ARBA00010961"/>
    </source>
</evidence>
<dbReference type="GO" id="GO:0003677">
    <property type="term" value="F:DNA binding"/>
    <property type="evidence" value="ECO:0007669"/>
    <property type="project" value="UniProtKB-UniRule"/>
</dbReference>
<reference evidence="7 8" key="1">
    <citation type="submission" date="2017-02" db="EMBL/GenBank/DDBJ databases">
        <authorList>
            <person name="Peterson S.W."/>
        </authorList>
    </citation>
    <scope>NUCLEOTIDE SEQUENCE [LARGE SCALE GENOMIC DNA]</scope>
    <source>
        <strain evidence="7 8">ATCC 700028</strain>
    </source>
</reference>
<gene>
    <name evidence="7" type="ORF">SAMN02745174_02087</name>
</gene>
<evidence type="ECO:0000256" key="6">
    <source>
        <dbReference type="RuleBase" id="RU365089"/>
    </source>
</evidence>
<proteinExistence type="inferred from homology"/>
<sequence>MDNLKGFSEAIQAIYPDTEIQKCIVHQIRNSTRFVSYKDLKEFTADLKEIYKATTEELALSNLDVFEEKWIKKYPAAIASWRNN</sequence>
<keyword evidence="4 6" id="KW-0238">DNA-binding</keyword>
<dbReference type="AlphaFoldDB" id="A0A1T4PWT0"/>
<keyword evidence="8" id="KW-1185">Reference proteome</keyword>
<organism evidence="7 8">
    <name type="scientific">Cetobacterium ceti</name>
    <dbReference type="NCBI Taxonomy" id="180163"/>
    <lineage>
        <taxon>Bacteria</taxon>
        <taxon>Fusobacteriati</taxon>
        <taxon>Fusobacteriota</taxon>
        <taxon>Fusobacteriia</taxon>
        <taxon>Fusobacteriales</taxon>
        <taxon>Fusobacteriaceae</taxon>
        <taxon>Cetobacterium</taxon>
    </lineage>
</organism>
<comment type="similarity">
    <text evidence="2 6">Belongs to the transposase mutator family.</text>
</comment>
<name>A0A1T4PWT0_9FUSO</name>
<evidence type="ECO:0000256" key="5">
    <source>
        <dbReference type="ARBA" id="ARBA00023172"/>
    </source>
</evidence>
<dbReference type="Proteomes" id="UP000191153">
    <property type="component" value="Unassembled WGS sequence"/>
</dbReference>
<dbReference type="PANTHER" id="PTHR33217">
    <property type="entry name" value="TRANSPOSASE FOR INSERTION SEQUENCE ELEMENT IS1081"/>
    <property type="match status" value="1"/>
</dbReference>
<accession>A0A1T4PWT0</accession>
<comment type="function">
    <text evidence="1 6">Required for the transposition of the insertion element.</text>
</comment>
<dbReference type="InterPro" id="IPR001207">
    <property type="entry name" value="Transposase_mutator"/>
</dbReference>
<evidence type="ECO:0000313" key="7">
    <source>
        <dbReference type="EMBL" id="SJZ95945.1"/>
    </source>
</evidence>
<dbReference type="GO" id="GO:0004803">
    <property type="term" value="F:transposase activity"/>
    <property type="evidence" value="ECO:0007669"/>
    <property type="project" value="UniProtKB-UniRule"/>
</dbReference>
<keyword evidence="3 6" id="KW-0815">Transposition</keyword>
<dbReference type="Pfam" id="PF00872">
    <property type="entry name" value="Transposase_mut"/>
    <property type="match status" value="1"/>
</dbReference>